<keyword evidence="3" id="KW-0804">Transcription</keyword>
<name>A0AAU9T1T4_THLAR</name>
<evidence type="ECO:0000256" key="2">
    <source>
        <dbReference type="ARBA" id="ARBA00023125"/>
    </source>
</evidence>
<sequence>MENLAPGFRFYPTEEELILFYLHSKLHANRQDLDSVIPVLCIYDFNPSDLPQLAGERCRGDPEQWFFFIPRQERELRGGRPNRLTTSGYWKAAGSPSYVYASDNRAIGVKRSMVFYLGRFPTGRKTEWKMNEYQAIDGDAPSSKGTVPKLRKEFSLCRVYKNSNKWARAFDRRPSTPMSGKANVQQAHIVDEPTTSHHPNDLPTMERNCTPADRQAEAFKNWDISIEDEPIWDWDELGWL</sequence>
<dbReference type="PANTHER" id="PTHR31744">
    <property type="entry name" value="PROTEIN CUP-SHAPED COTYLEDON 2-RELATED"/>
    <property type="match status" value="1"/>
</dbReference>
<keyword evidence="1" id="KW-0805">Transcription regulation</keyword>
<evidence type="ECO:0000259" key="5">
    <source>
        <dbReference type="PROSITE" id="PS51005"/>
    </source>
</evidence>
<protein>
    <recommendedName>
        <fullName evidence="5">NAC domain-containing protein</fullName>
    </recommendedName>
</protein>
<dbReference type="AlphaFoldDB" id="A0AAU9T1T4"/>
<evidence type="ECO:0000256" key="3">
    <source>
        <dbReference type="ARBA" id="ARBA00023163"/>
    </source>
</evidence>
<dbReference type="Proteomes" id="UP000836841">
    <property type="component" value="Unassembled WGS sequence"/>
</dbReference>
<reference evidence="6 7" key="1">
    <citation type="submission" date="2022-03" db="EMBL/GenBank/DDBJ databases">
        <authorList>
            <person name="Nunn A."/>
            <person name="Chopra R."/>
            <person name="Nunn A."/>
            <person name="Contreras Garrido A."/>
        </authorList>
    </citation>
    <scope>NUCLEOTIDE SEQUENCE [LARGE SCALE GENOMIC DNA]</scope>
</reference>
<feature type="domain" description="NAC" evidence="5">
    <location>
        <begin position="4"/>
        <end position="162"/>
    </location>
</feature>
<organism evidence="6 7">
    <name type="scientific">Thlaspi arvense</name>
    <name type="common">Field penny-cress</name>
    <dbReference type="NCBI Taxonomy" id="13288"/>
    <lineage>
        <taxon>Eukaryota</taxon>
        <taxon>Viridiplantae</taxon>
        <taxon>Streptophyta</taxon>
        <taxon>Embryophyta</taxon>
        <taxon>Tracheophyta</taxon>
        <taxon>Spermatophyta</taxon>
        <taxon>Magnoliopsida</taxon>
        <taxon>eudicotyledons</taxon>
        <taxon>Gunneridae</taxon>
        <taxon>Pentapetalae</taxon>
        <taxon>rosids</taxon>
        <taxon>malvids</taxon>
        <taxon>Brassicales</taxon>
        <taxon>Brassicaceae</taxon>
        <taxon>Thlaspideae</taxon>
        <taxon>Thlaspi</taxon>
    </lineage>
</organism>
<dbReference type="PANTHER" id="PTHR31744:SF220">
    <property type="entry name" value="LOW QUALITY PROTEIN: NAC DOMAIN-CONTAINING PROTEIN 90-LIKE"/>
    <property type="match status" value="1"/>
</dbReference>
<dbReference type="PROSITE" id="PS51005">
    <property type="entry name" value="NAC"/>
    <property type="match status" value="1"/>
</dbReference>
<evidence type="ECO:0000256" key="1">
    <source>
        <dbReference type="ARBA" id="ARBA00023015"/>
    </source>
</evidence>
<keyword evidence="4" id="KW-0539">Nucleus</keyword>
<keyword evidence="2" id="KW-0238">DNA-binding</keyword>
<gene>
    <name evidence="6" type="ORF">TAV2_LOCUS22434</name>
</gene>
<dbReference type="InterPro" id="IPR036093">
    <property type="entry name" value="NAC_dom_sf"/>
</dbReference>
<proteinExistence type="predicted"/>
<dbReference type="Gene3D" id="2.170.150.80">
    <property type="entry name" value="NAC domain"/>
    <property type="match status" value="1"/>
</dbReference>
<dbReference type="Pfam" id="PF02365">
    <property type="entry name" value="NAM"/>
    <property type="match status" value="1"/>
</dbReference>
<accession>A0AAU9T1T4</accession>
<keyword evidence="7" id="KW-1185">Reference proteome</keyword>
<dbReference type="GO" id="GO:0003677">
    <property type="term" value="F:DNA binding"/>
    <property type="evidence" value="ECO:0007669"/>
    <property type="project" value="UniProtKB-KW"/>
</dbReference>
<evidence type="ECO:0000256" key="4">
    <source>
        <dbReference type="ARBA" id="ARBA00023242"/>
    </source>
</evidence>
<dbReference type="SUPFAM" id="SSF101941">
    <property type="entry name" value="NAC domain"/>
    <property type="match status" value="1"/>
</dbReference>
<dbReference type="GO" id="GO:0006355">
    <property type="term" value="P:regulation of DNA-templated transcription"/>
    <property type="evidence" value="ECO:0007669"/>
    <property type="project" value="InterPro"/>
</dbReference>
<dbReference type="InterPro" id="IPR003441">
    <property type="entry name" value="NAC-dom"/>
</dbReference>
<dbReference type="EMBL" id="CAJVSB020000877">
    <property type="protein sequence ID" value="CAH2075737.1"/>
    <property type="molecule type" value="Genomic_DNA"/>
</dbReference>
<comment type="caution">
    <text evidence="6">The sequence shown here is derived from an EMBL/GenBank/DDBJ whole genome shotgun (WGS) entry which is preliminary data.</text>
</comment>
<evidence type="ECO:0000313" key="6">
    <source>
        <dbReference type="EMBL" id="CAH2075737.1"/>
    </source>
</evidence>
<evidence type="ECO:0000313" key="7">
    <source>
        <dbReference type="Proteomes" id="UP000836841"/>
    </source>
</evidence>